<comment type="caution">
    <text evidence="3">The sequence shown here is derived from an EMBL/GenBank/DDBJ whole genome shotgun (WGS) entry which is preliminary data.</text>
</comment>
<keyword evidence="1" id="KW-0732">Signal</keyword>
<keyword evidence="4" id="KW-1185">Reference proteome</keyword>
<dbReference type="EMBL" id="QNTQ01000012">
    <property type="protein sequence ID" value="RBI84168.1"/>
    <property type="molecule type" value="Genomic_DNA"/>
</dbReference>
<reference evidence="3 4" key="1">
    <citation type="submission" date="2018-07" db="EMBL/GenBank/DDBJ databases">
        <title>Rhodosalinus sp. strain E84T genomic sequence and assembly.</title>
        <authorList>
            <person name="Liu Z.-W."/>
            <person name="Lu D.-C."/>
        </authorList>
    </citation>
    <scope>NUCLEOTIDE SEQUENCE [LARGE SCALE GENOMIC DNA]</scope>
    <source>
        <strain evidence="3 4">E84</strain>
    </source>
</reference>
<dbReference type="Proteomes" id="UP000253370">
    <property type="component" value="Unassembled WGS sequence"/>
</dbReference>
<feature type="signal peptide" evidence="1">
    <location>
        <begin position="1"/>
        <end position="24"/>
    </location>
</feature>
<dbReference type="SUPFAM" id="SSF52821">
    <property type="entry name" value="Rhodanese/Cell cycle control phosphatase"/>
    <property type="match status" value="1"/>
</dbReference>
<organism evidence="3 4">
    <name type="scientific">Rhodosalinus halophilus</name>
    <dbReference type="NCBI Taxonomy" id="2259333"/>
    <lineage>
        <taxon>Bacteria</taxon>
        <taxon>Pseudomonadati</taxon>
        <taxon>Pseudomonadota</taxon>
        <taxon>Alphaproteobacteria</taxon>
        <taxon>Rhodobacterales</taxon>
        <taxon>Paracoccaceae</taxon>
        <taxon>Rhodosalinus</taxon>
    </lineage>
</organism>
<dbReference type="InterPro" id="IPR036873">
    <property type="entry name" value="Rhodanese-like_dom_sf"/>
</dbReference>
<dbReference type="PROSITE" id="PS50206">
    <property type="entry name" value="RHODANESE_3"/>
    <property type="match status" value="1"/>
</dbReference>
<feature type="chain" id="PRO_5016835002" description="Rhodanese domain-containing protein" evidence="1">
    <location>
        <begin position="25"/>
        <end position="193"/>
    </location>
</feature>
<gene>
    <name evidence="3" type="ORF">DRV85_13270</name>
</gene>
<dbReference type="SMART" id="SM00450">
    <property type="entry name" value="RHOD"/>
    <property type="match status" value="1"/>
</dbReference>
<dbReference type="AlphaFoldDB" id="A0A365U6P6"/>
<name>A0A365U6P6_9RHOB</name>
<evidence type="ECO:0000259" key="2">
    <source>
        <dbReference type="PROSITE" id="PS50206"/>
    </source>
</evidence>
<dbReference type="PANTHER" id="PTHR44086">
    <property type="entry name" value="THIOSULFATE SULFURTRANSFERASE RDL2, MITOCHONDRIAL-RELATED"/>
    <property type="match status" value="1"/>
</dbReference>
<proteinExistence type="predicted"/>
<dbReference type="InterPro" id="IPR001763">
    <property type="entry name" value="Rhodanese-like_dom"/>
</dbReference>
<feature type="domain" description="Rhodanese" evidence="2">
    <location>
        <begin position="51"/>
        <end position="166"/>
    </location>
</feature>
<dbReference type="GO" id="GO:0004792">
    <property type="term" value="F:thiosulfate-cyanide sulfurtransferase activity"/>
    <property type="evidence" value="ECO:0007669"/>
    <property type="project" value="TreeGrafter"/>
</dbReference>
<evidence type="ECO:0000256" key="1">
    <source>
        <dbReference type="SAM" id="SignalP"/>
    </source>
</evidence>
<dbReference type="OrthoDB" id="7835227at2"/>
<dbReference type="RefSeq" id="WP_113289966.1">
    <property type="nucleotide sequence ID" value="NZ_QNTQ01000012.1"/>
</dbReference>
<accession>A0A365U6P6</accession>
<dbReference type="PANTHER" id="PTHR44086:SF10">
    <property type="entry name" value="THIOSULFATE SULFURTRANSFERASE_RHODANESE-LIKE DOMAIN-CONTAINING PROTEIN 3"/>
    <property type="match status" value="1"/>
</dbReference>
<dbReference type="Pfam" id="PF00581">
    <property type="entry name" value="Rhodanese"/>
    <property type="match status" value="1"/>
</dbReference>
<evidence type="ECO:0000313" key="3">
    <source>
        <dbReference type="EMBL" id="RBI84168.1"/>
    </source>
</evidence>
<sequence length="193" mass="21166">MHISLRSGLGALCALAVSAGASLANDALPSKKRTALGLYLTATEAVELRTRDPDAVLIDIRSRAEVAFVGVGEGIDKHIPYMIVEEGWQFDAEKGNYRLIPNPDFLVAFEAFAWDRGLDAEATILLMCRSGSRSARAANLLNQMGYRRVYSVIDGFEGDRGPSGVRDVNGWKNSGLRWSYRIPAEIAYRSRAD</sequence>
<protein>
    <recommendedName>
        <fullName evidence="2">Rhodanese domain-containing protein</fullName>
    </recommendedName>
</protein>
<evidence type="ECO:0000313" key="4">
    <source>
        <dbReference type="Proteomes" id="UP000253370"/>
    </source>
</evidence>
<dbReference type="Gene3D" id="3.40.250.10">
    <property type="entry name" value="Rhodanese-like domain"/>
    <property type="match status" value="1"/>
</dbReference>